<organism evidence="2">
    <name type="scientific">Salix viminalis</name>
    <name type="common">Common osier</name>
    <name type="synonym">Basket willow</name>
    <dbReference type="NCBI Taxonomy" id="40686"/>
    <lineage>
        <taxon>Eukaryota</taxon>
        <taxon>Viridiplantae</taxon>
        <taxon>Streptophyta</taxon>
        <taxon>Embryophyta</taxon>
        <taxon>Tracheophyta</taxon>
        <taxon>Spermatophyta</taxon>
        <taxon>Magnoliopsida</taxon>
        <taxon>eudicotyledons</taxon>
        <taxon>Gunneridae</taxon>
        <taxon>Pentapetalae</taxon>
        <taxon>rosids</taxon>
        <taxon>fabids</taxon>
        <taxon>Malpighiales</taxon>
        <taxon>Salicaceae</taxon>
        <taxon>Saliceae</taxon>
        <taxon>Salix</taxon>
    </lineage>
</organism>
<name>A0A6N2K6R6_SALVM</name>
<evidence type="ECO:0000313" key="2">
    <source>
        <dbReference type="EMBL" id="VFU23647.1"/>
    </source>
</evidence>
<reference evidence="2" key="1">
    <citation type="submission" date="2019-03" db="EMBL/GenBank/DDBJ databases">
        <authorList>
            <person name="Mank J."/>
            <person name="Almeida P."/>
        </authorList>
    </citation>
    <scope>NUCLEOTIDE SEQUENCE</scope>
    <source>
        <strain evidence="2">78183</strain>
    </source>
</reference>
<proteinExistence type="predicted"/>
<feature type="compositionally biased region" description="Basic residues" evidence="1">
    <location>
        <begin position="56"/>
        <end position="75"/>
    </location>
</feature>
<gene>
    <name evidence="2" type="ORF">SVIM_LOCUS37898</name>
</gene>
<dbReference type="EMBL" id="CAADRP010000125">
    <property type="protein sequence ID" value="VFU23647.1"/>
    <property type="molecule type" value="Genomic_DNA"/>
</dbReference>
<accession>A0A6N2K6R6</accession>
<sequence>MTSLSLPPNTRTKIQGCPEKEVWADRLGVQNKRKQGKDQTSTISSTCHFFSDQNVKKLRSKKKSKDSTTRKHRQHQAPPLILRFVREQNHGCWR</sequence>
<evidence type="ECO:0000256" key="1">
    <source>
        <dbReference type="SAM" id="MobiDB-lite"/>
    </source>
</evidence>
<protein>
    <submittedName>
        <fullName evidence="2">Uncharacterized protein</fullName>
    </submittedName>
</protein>
<dbReference type="AlphaFoldDB" id="A0A6N2K6R6"/>
<feature type="region of interest" description="Disordered" evidence="1">
    <location>
        <begin position="54"/>
        <end position="80"/>
    </location>
</feature>